<proteinExistence type="inferred from homology"/>
<reference evidence="8" key="1">
    <citation type="submission" date="2020-04" db="EMBL/GenBank/DDBJ databases">
        <title>A desert anoxygenic phototrophic bacterium fixes CO2 using RubisCO under aerobic conditions.</title>
        <authorList>
            <person name="Tang K."/>
        </authorList>
    </citation>
    <scope>NUCLEOTIDE SEQUENCE [LARGE SCALE GENOMIC DNA]</scope>
    <source>
        <strain evidence="8">MIMtkB3</strain>
    </source>
</reference>
<accession>A0A858RCX6</accession>
<keyword evidence="3" id="KW-0255">Endonuclease</keyword>
<organism evidence="8 9">
    <name type="scientific">Aerophototrophica crusticola</name>
    <dbReference type="NCBI Taxonomy" id="1709002"/>
    <lineage>
        <taxon>Bacteria</taxon>
        <taxon>Pseudomonadati</taxon>
        <taxon>Pseudomonadota</taxon>
        <taxon>Alphaproteobacteria</taxon>
        <taxon>Rhodospirillales</taxon>
        <taxon>Rhodospirillaceae</taxon>
        <taxon>Aerophototrophica</taxon>
    </lineage>
</organism>
<evidence type="ECO:0000313" key="9">
    <source>
        <dbReference type="Proteomes" id="UP000501891"/>
    </source>
</evidence>
<protein>
    <submittedName>
        <fullName evidence="8">YicC family protein</fullName>
    </submittedName>
</protein>
<keyword evidence="9" id="KW-1185">Reference proteome</keyword>
<evidence type="ECO:0000256" key="3">
    <source>
        <dbReference type="ARBA" id="ARBA00022759"/>
    </source>
</evidence>
<evidence type="ECO:0000256" key="2">
    <source>
        <dbReference type="ARBA" id="ARBA00022722"/>
    </source>
</evidence>
<gene>
    <name evidence="8" type="ORF">HHL28_04375</name>
</gene>
<keyword evidence="4" id="KW-0378">Hydrolase</keyword>
<dbReference type="PANTHER" id="PTHR30636:SF3">
    <property type="entry name" value="UPF0701 PROTEIN YICC"/>
    <property type="match status" value="1"/>
</dbReference>
<dbReference type="KEGG" id="acru:HHL28_04375"/>
<dbReference type="InterPro" id="IPR013527">
    <property type="entry name" value="YicC-like_N"/>
</dbReference>
<dbReference type="AlphaFoldDB" id="A0A858RCX6"/>
<name>A0A858RCX6_9PROT</name>
<evidence type="ECO:0000256" key="5">
    <source>
        <dbReference type="ARBA" id="ARBA00035648"/>
    </source>
</evidence>
<sequence length="292" mass="31407">MTGFARADGANGAASWTVEVKSVNGKSLDVRCRFPSGLDAVEAFARAEAMRVLKRGNVNIGLSLTRTARQSPLRLNRELLAQVIELAREIEGAGAERPRIDALLSVRGIIETVEEDGGGDAEGERAELEAALTRSVAEMLGKLAQARLDEGRHLAAVLSGHLGTIASLTEAAARTASLQPDALRAKLKAQLAQLLEAVPSLPEERLAQEAALLIAKADVREELDRLRAHIAQAHALLAEGGAVGRRLDFLCQEFNREANTLCSKSADVELTRIGLDLKATIEQFREQVQNIE</sequence>
<evidence type="ECO:0000259" key="6">
    <source>
        <dbReference type="Pfam" id="PF03755"/>
    </source>
</evidence>
<dbReference type="EMBL" id="CP051775">
    <property type="protein sequence ID" value="QJE74776.1"/>
    <property type="molecule type" value="Genomic_DNA"/>
</dbReference>
<dbReference type="Pfam" id="PF03755">
    <property type="entry name" value="YicC-like_N"/>
    <property type="match status" value="1"/>
</dbReference>
<evidence type="ECO:0000313" key="8">
    <source>
        <dbReference type="EMBL" id="QJE74776.1"/>
    </source>
</evidence>
<dbReference type="InterPro" id="IPR005229">
    <property type="entry name" value="YicC/YloC-like"/>
</dbReference>
<dbReference type="PANTHER" id="PTHR30636">
    <property type="entry name" value="UPF0701 PROTEIN YICC"/>
    <property type="match status" value="1"/>
</dbReference>
<feature type="domain" description="Endoribonuclease YicC-like N-terminal" evidence="6">
    <location>
        <begin position="1"/>
        <end position="155"/>
    </location>
</feature>
<comment type="similarity">
    <text evidence="5">Belongs to the YicC/YloC family.</text>
</comment>
<evidence type="ECO:0000259" key="7">
    <source>
        <dbReference type="Pfam" id="PF08340"/>
    </source>
</evidence>
<evidence type="ECO:0000256" key="4">
    <source>
        <dbReference type="ARBA" id="ARBA00022801"/>
    </source>
</evidence>
<evidence type="ECO:0000256" key="1">
    <source>
        <dbReference type="ARBA" id="ARBA00001968"/>
    </source>
</evidence>
<keyword evidence="2" id="KW-0540">Nuclease</keyword>
<dbReference type="Pfam" id="PF08340">
    <property type="entry name" value="YicC-like_C"/>
    <property type="match status" value="1"/>
</dbReference>
<dbReference type="GO" id="GO:0004521">
    <property type="term" value="F:RNA endonuclease activity"/>
    <property type="evidence" value="ECO:0007669"/>
    <property type="project" value="InterPro"/>
</dbReference>
<dbReference type="Proteomes" id="UP000501891">
    <property type="component" value="Chromosome"/>
</dbReference>
<dbReference type="NCBIfam" id="TIGR00255">
    <property type="entry name" value="YicC/YloC family endoribonuclease"/>
    <property type="match status" value="1"/>
</dbReference>
<feature type="domain" description="Endoribonuclease YicC-like C-terminal" evidence="7">
    <location>
        <begin position="179"/>
        <end position="292"/>
    </location>
</feature>
<comment type="cofactor">
    <cofactor evidence="1">
        <name>a divalent metal cation</name>
        <dbReference type="ChEBI" id="CHEBI:60240"/>
    </cofactor>
</comment>
<dbReference type="GO" id="GO:0016787">
    <property type="term" value="F:hydrolase activity"/>
    <property type="evidence" value="ECO:0007669"/>
    <property type="project" value="UniProtKB-KW"/>
</dbReference>
<dbReference type="InterPro" id="IPR013551">
    <property type="entry name" value="YicC-like_C"/>
</dbReference>